<dbReference type="InterPro" id="IPR044925">
    <property type="entry name" value="His-Me_finger_sf"/>
</dbReference>
<feature type="region of interest" description="Disordered" evidence="1">
    <location>
        <begin position="26"/>
        <end position="50"/>
    </location>
</feature>
<organism evidence="2 3">
    <name type="scientific">Nocardia terpenica</name>
    <dbReference type="NCBI Taxonomy" id="455432"/>
    <lineage>
        <taxon>Bacteria</taxon>
        <taxon>Bacillati</taxon>
        <taxon>Actinomycetota</taxon>
        <taxon>Actinomycetes</taxon>
        <taxon>Mycobacteriales</taxon>
        <taxon>Nocardiaceae</taxon>
        <taxon>Nocardia</taxon>
    </lineage>
</organism>
<dbReference type="Pfam" id="PF02945">
    <property type="entry name" value="Endonuclease_7"/>
    <property type="match status" value="1"/>
</dbReference>
<dbReference type="AlphaFoldDB" id="A0A164HVT6"/>
<dbReference type="Gene3D" id="3.40.1800.10">
    <property type="entry name" value="His-Me finger endonucleases"/>
    <property type="match status" value="1"/>
</dbReference>
<dbReference type="Proteomes" id="UP000076512">
    <property type="component" value="Unassembled WGS sequence"/>
</dbReference>
<feature type="compositionally biased region" description="Basic residues" evidence="1">
    <location>
        <begin position="35"/>
        <end position="44"/>
    </location>
</feature>
<comment type="caution">
    <text evidence="2">The sequence shown here is derived from an EMBL/GenBank/DDBJ whole genome shotgun (WGS) entry which is preliminary data.</text>
</comment>
<protein>
    <recommendedName>
        <fullName evidence="4">Recombination endonuclease VII</fullName>
    </recommendedName>
</protein>
<dbReference type="RefSeq" id="WP_067580834.1">
    <property type="nucleotide sequence ID" value="NZ_JABMCZ010000002.1"/>
</dbReference>
<gene>
    <name evidence="2" type="ORF">AWN90_13830</name>
</gene>
<reference evidence="2 3" key="1">
    <citation type="submission" date="2016-04" db="EMBL/GenBank/DDBJ databases">
        <authorList>
            <person name="Evans L.H."/>
            <person name="Alamgir A."/>
            <person name="Owens N."/>
            <person name="Weber N.D."/>
            <person name="Virtaneva K."/>
            <person name="Barbian K."/>
            <person name="Babar A."/>
            <person name="Rosenke K."/>
        </authorList>
    </citation>
    <scope>NUCLEOTIDE SEQUENCE [LARGE SCALE GENOMIC DNA]</scope>
    <source>
        <strain evidence="2 3">IFM 0406</strain>
    </source>
</reference>
<evidence type="ECO:0008006" key="4">
    <source>
        <dbReference type="Google" id="ProtNLM"/>
    </source>
</evidence>
<evidence type="ECO:0000313" key="2">
    <source>
        <dbReference type="EMBL" id="KZM68863.1"/>
    </source>
</evidence>
<dbReference type="EMBL" id="LWGR01000021">
    <property type="protein sequence ID" value="KZM68863.1"/>
    <property type="molecule type" value="Genomic_DNA"/>
</dbReference>
<proteinExistence type="predicted"/>
<keyword evidence="3" id="KW-1185">Reference proteome</keyword>
<name>A0A164HVT6_9NOCA</name>
<dbReference type="InterPro" id="IPR038563">
    <property type="entry name" value="Endonuclease_7_sf"/>
</dbReference>
<evidence type="ECO:0000256" key="1">
    <source>
        <dbReference type="SAM" id="MobiDB-lite"/>
    </source>
</evidence>
<accession>A0A164HVT6</accession>
<evidence type="ECO:0000313" key="3">
    <source>
        <dbReference type="Proteomes" id="UP000076512"/>
    </source>
</evidence>
<dbReference type="SUPFAM" id="SSF54060">
    <property type="entry name" value="His-Me finger endonucleases"/>
    <property type="match status" value="1"/>
</dbReference>
<dbReference type="OrthoDB" id="581550at2"/>
<dbReference type="STRING" id="455432.AWN90_13830"/>
<dbReference type="InterPro" id="IPR004211">
    <property type="entry name" value="Endonuclease_7"/>
</dbReference>
<sequence>MATRRPAGKAKVCVDCVTERITTKRKAPHPGPRCATHHRKKRTSRRDYSHEKHIGDQYGITKEEYWAIYEAQGRKCAICRRATGVRKKLSVDHDHATGMVRGLLCTMCNRNVLGHLRDEPEAFDRGKRYLSHPPAVEVIGCRIVPEGGAPVRGGR</sequence>